<dbReference type="PANTHER" id="PTHR43155">
    <property type="entry name" value="CYCLIC DI-GMP PHOSPHODIESTERASE PA4108-RELATED"/>
    <property type="match status" value="1"/>
</dbReference>
<reference evidence="3" key="1">
    <citation type="journal article" date="2019" name="Int. J. Syst. Evol. Microbiol.">
        <title>The Global Catalogue of Microorganisms (GCM) 10K type strain sequencing project: providing services to taxonomists for standard genome sequencing and annotation.</title>
        <authorList>
            <consortium name="The Broad Institute Genomics Platform"/>
            <consortium name="The Broad Institute Genome Sequencing Center for Infectious Disease"/>
            <person name="Wu L."/>
            <person name="Ma J."/>
        </authorList>
    </citation>
    <scope>NUCLEOTIDE SEQUENCE [LARGE SCALE GENOMIC DNA]</scope>
    <source>
        <strain evidence="3">TISTR 1858</strain>
    </source>
</reference>
<dbReference type="SUPFAM" id="SSF109604">
    <property type="entry name" value="HD-domain/PDEase-like"/>
    <property type="match status" value="1"/>
</dbReference>
<dbReference type="PROSITE" id="PS51832">
    <property type="entry name" value="HD_GYP"/>
    <property type="match status" value="1"/>
</dbReference>
<evidence type="ECO:0000313" key="2">
    <source>
        <dbReference type="EMBL" id="MFD2627328.1"/>
    </source>
</evidence>
<proteinExistence type="predicted"/>
<dbReference type="RefSeq" id="WP_379559957.1">
    <property type="nucleotide sequence ID" value="NZ_CP085256.1"/>
</dbReference>
<dbReference type="Gene3D" id="1.10.3210.10">
    <property type="entry name" value="Hypothetical protein af1432"/>
    <property type="match status" value="1"/>
</dbReference>
<dbReference type="Pfam" id="PF13487">
    <property type="entry name" value="HD_5"/>
    <property type="match status" value="1"/>
</dbReference>
<dbReference type="InterPro" id="IPR003607">
    <property type="entry name" value="HD/PDEase_dom"/>
</dbReference>
<sequence>MRVKASQLVPGCVLLRDIKGKTNRAIIPKNTVLTEEHITVIKKFLVDSVEVASKLAKGAAFTPEQVEEAKQVQHPVPEPQEEELPTFEVQYEQTVQAYKKMFENWKNGTPIDMPYVRKQMIPLLKRMEDISSFVYTLHHYATKRDYFYYHSVAVGILSAFLAKKMGYPSGEWLQIGLAGLLSDAGMSKVDHNLLSQTDPLSAEQMAELKKHPTYSYRMVEHIPTIKQSVKLAILQHHERMDGSGYPLGLTSSKVHKFAKIIAVCDMYHAMTCERAYKQKQSPFLVIEELQKEQFSTLDPDVVASFVESMTHFSIGTKIRLSNSQLGEIVFIDTKHPTRPMVRMEDKDEIVSLQQTEMYIEEIVGIPS</sequence>
<dbReference type="PANTHER" id="PTHR43155:SF2">
    <property type="entry name" value="CYCLIC DI-GMP PHOSPHODIESTERASE PA4108"/>
    <property type="match status" value="1"/>
</dbReference>
<evidence type="ECO:0000259" key="1">
    <source>
        <dbReference type="PROSITE" id="PS51832"/>
    </source>
</evidence>
<organism evidence="2 3">
    <name type="scientific">Oceanobacillus kapialis</name>
    <dbReference type="NCBI Taxonomy" id="481353"/>
    <lineage>
        <taxon>Bacteria</taxon>
        <taxon>Bacillati</taxon>
        <taxon>Bacillota</taxon>
        <taxon>Bacilli</taxon>
        <taxon>Bacillales</taxon>
        <taxon>Bacillaceae</taxon>
        <taxon>Oceanobacillus</taxon>
    </lineage>
</organism>
<feature type="domain" description="HD-GYP" evidence="1">
    <location>
        <begin position="125"/>
        <end position="321"/>
    </location>
</feature>
<name>A0ABW5PVD8_9BACI</name>
<evidence type="ECO:0000313" key="3">
    <source>
        <dbReference type="Proteomes" id="UP001597451"/>
    </source>
</evidence>
<protein>
    <submittedName>
        <fullName evidence="2">HD domain-containing phosphohydrolase</fullName>
    </submittedName>
</protein>
<dbReference type="CDD" id="cd00077">
    <property type="entry name" value="HDc"/>
    <property type="match status" value="1"/>
</dbReference>
<dbReference type="Proteomes" id="UP001597451">
    <property type="component" value="Unassembled WGS sequence"/>
</dbReference>
<accession>A0ABW5PVD8</accession>
<dbReference type="EMBL" id="JBHUMX010000002">
    <property type="protein sequence ID" value="MFD2627328.1"/>
    <property type="molecule type" value="Genomic_DNA"/>
</dbReference>
<comment type="caution">
    <text evidence="2">The sequence shown here is derived from an EMBL/GenBank/DDBJ whole genome shotgun (WGS) entry which is preliminary data.</text>
</comment>
<keyword evidence="3" id="KW-1185">Reference proteome</keyword>
<gene>
    <name evidence="2" type="ORF">ACFSUN_00820</name>
</gene>
<dbReference type="InterPro" id="IPR037522">
    <property type="entry name" value="HD_GYP_dom"/>
</dbReference>